<evidence type="ECO:0000259" key="7">
    <source>
        <dbReference type="PROSITE" id="PS51352"/>
    </source>
</evidence>
<keyword evidence="9" id="KW-1185">Reference proteome</keyword>
<feature type="domain" description="Thioredoxin" evidence="7">
    <location>
        <begin position="3"/>
        <end position="161"/>
    </location>
</feature>
<comment type="similarity">
    <text evidence="6">Belongs to the peroxiredoxin family. Prx5 subfamily.</text>
</comment>
<dbReference type="PANTHER" id="PTHR10430:SF16">
    <property type="entry name" value="PEROXIREDOXIN-5, MITOCHONDRIAL"/>
    <property type="match status" value="1"/>
</dbReference>
<dbReference type="GO" id="GO:0042744">
    <property type="term" value="P:hydrogen peroxide catabolic process"/>
    <property type="evidence" value="ECO:0007669"/>
    <property type="project" value="TreeGrafter"/>
</dbReference>
<dbReference type="AlphaFoldDB" id="A0A9W6JHT2"/>
<sequence length="161" mass="16996">MAIEVGSRLPNTTFRTYGADGPGTVMADEIFAGKKAVLFAVPGAFTPTCHKNHLPGYLARLDELKAKGVDVVAVTAVNDVFVMNAWAEATGAKDRIVFLSDGGADFAKAIGLELDATAGGLGIRSKRYAMVLDDMVVTYLAVEDQPGKADMSSAERLLESL</sequence>
<comment type="catalytic activity">
    <reaction evidence="6">
        <text>a hydroperoxide + 2 glutathione = an alcohol + glutathione disulfide + H2O</text>
        <dbReference type="Rhea" id="RHEA:62632"/>
        <dbReference type="ChEBI" id="CHEBI:15377"/>
        <dbReference type="ChEBI" id="CHEBI:30879"/>
        <dbReference type="ChEBI" id="CHEBI:35924"/>
        <dbReference type="ChEBI" id="CHEBI:57925"/>
        <dbReference type="ChEBI" id="CHEBI:58297"/>
        <dbReference type="EC" id="1.11.1.27"/>
    </reaction>
</comment>
<protein>
    <recommendedName>
        <fullName evidence="6">Glutathione-dependent peroxiredoxin</fullName>
        <ecNumber evidence="6">1.11.1.27</ecNumber>
    </recommendedName>
</protein>
<reference evidence="8" key="1">
    <citation type="journal article" date="2014" name="Int. J. Syst. Evol. Microbiol.">
        <title>Complete genome sequence of Corynebacterium casei LMG S-19264T (=DSM 44701T), isolated from a smear-ripened cheese.</title>
        <authorList>
            <consortium name="US DOE Joint Genome Institute (JGI-PGF)"/>
            <person name="Walter F."/>
            <person name="Albersmeier A."/>
            <person name="Kalinowski J."/>
            <person name="Ruckert C."/>
        </authorList>
    </citation>
    <scope>NUCLEOTIDE SEQUENCE</scope>
    <source>
        <strain evidence="8">VKM B-2555</strain>
    </source>
</reference>
<dbReference type="PANTHER" id="PTHR10430">
    <property type="entry name" value="PEROXIREDOXIN"/>
    <property type="match status" value="1"/>
</dbReference>
<dbReference type="SUPFAM" id="SSF52833">
    <property type="entry name" value="Thioredoxin-like"/>
    <property type="match status" value="1"/>
</dbReference>
<evidence type="ECO:0000256" key="5">
    <source>
        <dbReference type="PIRSR" id="PIRSR637944-1"/>
    </source>
</evidence>
<name>A0A9W6JHT2_9HYPH</name>
<evidence type="ECO:0000256" key="3">
    <source>
        <dbReference type="ARBA" id="ARBA00023002"/>
    </source>
</evidence>
<evidence type="ECO:0000256" key="4">
    <source>
        <dbReference type="ARBA" id="ARBA00023284"/>
    </source>
</evidence>
<feature type="active site" description="Cysteine sulfenic acid (-SOH) intermediate" evidence="5">
    <location>
        <position position="49"/>
    </location>
</feature>
<dbReference type="GO" id="GO:0045454">
    <property type="term" value="P:cell redox homeostasis"/>
    <property type="evidence" value="ECO:0007669"/>
    <property type="project" value="TreeGrafter"/>
</dbReference>
<organism evidence="8 9">
    <name type="scientific">Methylopila jiangsuensis</name>
    <dbReference type="NCBI Taxonomy" id="586230"/>
    <lineage>
        <taxon>Bacteria</taxon>
        <taxon>Pseudomonadati</taxon>
        <taxon>Pseudomonadota</taxon>
        <taxon>Alphaproteobacteria</taxon>
        <taxon>Hyphomicrobiales</taxon>
        <taxon>Methylopilaceae</taxon>
        <taxon>Methylopila</taxon>
    </lineage>
</organism>
<keyword evidence="3 6" id="KW-0560">Oxidoreductase</keyword>
<evidence type="ECO:0000256" key="6">
    <source>
        <dbReference type="RuleBase" id="RU366011"/>
    </source>
</evidence>
<dbReference type="EMBL" id="BSFK01000016">
    <property type="protein sequence ID" value="GLK77880.1"/>
    <property type="molecule type" value="Genomic_DNA"/>
</dbReference>
<dbReference type="Gene3D" id="3.40.30.10">
    <property type="entry name" value="Glutaredoxin"/>
    <property type="match status" value="1"/>
</dbReference>
<proteinExistence type="inferred from homology"/>
<dbReference type="PROSITE" id="PS51352">
    <property type="entry name" value="THIOREDOXIN_2"/>
    <property type="match status" value="1"/>
</dbReference>
<evidence type="ECO:0000256" key="1">
    <source>
        <dbReference type="ARBA" id="ARBA00022559"/>
    </source>
</evidence>
<comment type="function">
    <text evidence="6">Thiol-specific peroxidase that catalyzes the reduction of hydrogen peroxide and organic hydroperoxides to water and alcohols, respectively. Plays a role in cell protection against oxidative stress by detoxifying peroxides.</text>
</comment>
<dbReference type="InterPro" id="IPR037944">
    <property type="entry name" value="PRX5-like"/>
</dbReference>
<dbReference type="EC" id="1.11.1.27" evidence="6"/>
<dbReference type="RefSeq" id="WP_271205711.1">
    <property type="nucleotide sequence ID" value="NZ_BSFK01000016.1"/>
</dbReference>
<dbReference type="InterPro" id="IPR013740">
    <property type="entry name" value="Redoxin"/>
</dbReference>
<dbReference type="InterPro" id="IPR013766">
    <property type="entry name" value="Thioredoxin_domain"/>
</dbReference>
<keyword evidence="4 6" id="KW-0676">Redox-active center</keyword>
<dbReference type="CDD" id="cd03013">
    <property type="entry name" value="PRX5_like"/>
    <property type="match status" value="1"/>
</dbReference>
<evidence type="ECO:0000313" key="9">
    <source>
        <dbReference type="Proteomes" id="UP001143364"/>
    </source>
</evidence>
<gene>
    <name evidence="8" type="ORF">GCM10008171_31340</name>
</gene>
<accession>A0A9W6JHT2</accession>
<keyword evidence="2 6" id="KW-0049">Antioxidant</keyword>
<keyword evidence="1 6" id="KW-0575">Peroxidase</keyword>
<dbReference type="Pfam" id="PF08534">
    <property type="entry name" value="Redoxin"/>
    <property type="match status" value="1"/>
</dbReference>
<dbReference type="FunFam" id="3.40.30.10:FF:000020">
    <property type="entry name" value="Peroxiredoxin"/>
    <property type="match status" value="1"/>
</dbReference>
<evidence type="ECO:0000313" key="8">
    <source>
        <dbReference type="EMBL" id="GLK77880.1"/>
    </source>
</evidence>
<evidence type="ECO:0000256" key="2">
    <source>
        <dbReference type="ARBA" id="ARBA00022862"/>
    </source>
</evidence>
<dbReference type="GO" id="GO:0005737">
    <property type="term" value="C:cytoplasm"/>
    <property type="evidence" value="ECO:0007669"/>
    <property type="project" value="TreeGrafter"/>
</dbReference>
<dbReference type="Proteomes" id="UP001143364">
    <property type="component" value="Unassembled WGS sequence"/>
</dbReference>
<dbReference type="GO" id="GO:0008379">
    <property type="term" value="F:thioredoxin peroxidase activity"/>
    <property type="evidence" value="ECO:0007669"/>
    <property type="project" value="InterPro"/>
</dbReference>
<dbReference type="GO" id="GO:0034599">
    <property type="term" value="P:cellular response to oxidative stress"/>
    <property type="evidence" value="ECO:0007669"/>
    <property type="project" value="InterPro"/>
</dbReference>
<comment type="caution">
    <text evidence="8">The sequence shown here is derived from an EMBL/GenBank/DDBJ whole genome shotgun (WGS) entry which is preliminary data.</text>
</comment>
<dbReference type="InterPro" id="IPR036249">
    <property type="entry name" value="Thioredoxin-like_sf"/>
</dbReference>
<reference evidence="8" key="2">
    <citation type="submission" date="2023-01" db="EMBL/GenBank/DDBJ databases">
        <authorList>
            <person name="Sun Q."/>
            <person name="Evtushenko L."/>
        </authorList>
    </citation>
    <scope>NUCLEOTIDE SEQUENCE</scope>
    <source>
        <strain evidence="8">VKM B-2555</strain>
    </source>
</reference>